<sequence>MVAAAVSLFLIEAFELFQHTPQLTECKIGNITAVSTEPPVLPQINLPHLQTLIFGRTPAGQEKLLGQLVTPALKTLESKADLHAISAIITRSKCELRRLAISAAQETLESFMGLLEKTPYLNELEAVGLDMHDTFFERLAATSLTRGNAPMSEVFLPLLCVLSLSGIPCFKWSSIPPIFSPKDQDGDFFPRPLYSLELTLSHFFEGDEDVWLQASDIIGADVEARFKELREQGKEINISLETGEIIFE</sequence>
<reference evidence="1" key="1">
    <citation type="submission" date="2022-07" db="EMBL/GenBank/DDBJ databases">
        <title>Genome Sequence of Agrocybe chaxingu.</title>
        <authorList>
            <person name="Buettner E."/>
        </authorList>
    </citation>
    <scope>NUCLEOTIDE SEQUENCE</scope>
    <source>
        <strain evidence="1">MP-N11</strain>
    </source>
</reference>
<accession>A0A9W8N0W4</accession>
<gene>
    <name evidence="1" type="ORF">NLJ89_g974</name>
</gene>
<name>A0A9W8N0W4_9AGAR</name>
<dbReference type="Proteomes" id="UP001148786">
    <property type="component" value="Unassembled WGS sequence"/>
</dbReference>
<evidence type="ECO:0000313" key="1">
    <source>
        <dbReference type="EMBL" id="KAJ3516672.1"/>
    </source>
</evidence>
<dbReference type="AlphaFoldDB" id="A0A9W8N0W4"/>
<comment type="caution">
    <text evidence="1">The sequence shown here is derived from an EMBL/GenBank/DDBJ whole genome shotgun (WGS) entry which is preliminary data.</text>
</comment>
<dbReference type="OrthoDB" id="3028023at2759"/>
<keyword evidence="2" id="KW-1185">Reference proteome</keyword>
<organism evidence="1 2">
    <name type="scientific">Agrocybe chaxingu</name>
    <dbReference type="NCBI Taxonomy" id="84603"/>
    <lineage>
        <taxon>Eukaryota</taxon>
        <taxon>Fungi</taxon>
        <taxon>Dikarya</taxon>
        <taxon>Basidiomycota</taxon>
        <taxon>Agaricomycotina</taxon>
        <taxon>Agaricomycetes</taxon>
        <taxon>Agaricomycetidae</taxon>
        <taxon>Agaricales</taxon>
        <taxon>Agaricineae</taxon>
        <taxon>Strophariaceae</taxon>
        <taxon>Agrocybe</taxon>
    </lineage>
</organism>
<evidence type="ECO:0000313" key="2">
    <source>
        <dbReference type="Proteomes" id="UP001148786"/>
    </source>
</evidence>
<proteinExistence type="predicted"/>
<dbReference type="EMBL" id="JANKHO010000046">
    <property type="protein sequence ID" value="KAJ3516672.1"/>
    <property type="molecule type" value="Genomic_DNA"/>
</dbReference>
<protein>
    <submittedName>
        <fullName evidence="1">Uncharacterized protein</fullName>
    </submittedName>
</protein>